<comment type="caution">
    <text evidence="1">The sequence shown here is derived from an EMBL/GenBank/DDBJ whole genome shotgun (WGS) entry which is preliminary data.</text>
</comment>
<reference evidence="2" key="1">
    <citation type="journal article" date="2023" name="Front. Plant Sci.">
        <title>Chromosomal-level genome assembly of Melastoma candidum provides insights into trichome evolution.</title>
        <authorList>
            <person name="Zhong Y."/>
            <person name="Wu W."/>
            <person name="Sun C."/>
            <person name="Zou P."/>
            <person name="Liu Y."/>
            <person name="Dai S."/>
            <person name="Zhou R."/>
        </authorList>
    </citation>
    <scope>NUCLEOTIDE SEQUENCE [LARGE SCALE GENOMIC DNA]</scope>
</reference>
<protein>
    <submittedName>
        <fullName evidence="1">Uncharacterized protein</fullName>
    </submittedName>
</protein>
<accession>A0ACB9R3Y9</accession>
<gene>
    <name evidence="1" type="ORF">MLD38_011726</name>
</gene>
<dbReference type="Proteomes" id="UP001057402">
    <property type="component" value="Chromosome 4"/>
</dbReference>
<name>A0ACB9R3Y9_9MYRT</name>
<evidence type="ECO:0000313" key="1">
    <source>
        <dbReference type="EMBL" id="KAI4373618.1"/>
    </source>
</evidence>
<keyword evidence="2" id="KW-1185">Reference proteome</keyword>
<organism evidence="1 2">
    <name type="scientific">Melastoma candidum</name>
    <dbReference type="NCBI Taxonomy" id="119954"/>
    <lineage>
        <taxon>Eukaryota</taxon>
        <taxon>Viridiplantae</taxon>
        <taxon>Streptophyta</taxon>
        <taxon>Embryophyta</taxon>
        <taxon>Tracheophyta</taxon>
        <taxon>Spermatophyta</taxon>
        <taxon>Magnoliopsida</taxon>
        <taxon>eudicotyledons</taxon>
        <taxon>Gunneridae</taxon>
        <taxon>Pentapetalae</taxon>
        <taxon>rosids</taxon>
        <taxon>malvids</taxon>
        <taxon>Myrtales</taxon>
        <taxon>Melastomataceae</taxon>
        <taxon>Melastomatoideae</taxon>
        <taxon>Melastomateae</taxon>
        <taxon>Melastoma</taxon>
    </lineage>
</organism>
<proteinExistence type="predicted"/>
<evidence type="ECO:0000313" key="2">
    <source>
        <dbReference type="Proteomes" id="UP001057402"/>
    </source>
</evidence>
<dbReference type="EMBL" id="CM042883">
    <property type="protein sequence ID" value="KAI4373618.1"/>
    <property type="molecule type" value="Genomic_DNA"/>
</dbReference>
<sequence length="67" mass="7582">MGWCSHCMKFVGINCSIGTECTFWSCADCGKILGSVRMDGLGQRRRRLKKGQRKNEESLKRNPGEDD</sequence>